<reference evidence="3" key="1">
    <citation type="journal article" date="2020" name="mSystems">
        <title>Genome- and Community-Level Interaction Insights into Carbon Utilization and Element Cycling Functions of Hydrothermarchaeota in Hydrothermal Sediment.</title>
        <authorList>
            <person name="Zhou Z."/>
            <person name="Liu Y."/>
            <person name="Xu W."/>
            <person name="Pan J."/>
            <person name="Luo Z.H."/>
            <person name="Li M."/>
        </authorList>
    </citation>
    <scope>NUCLEOTIDE SEQUENCE [LARGE SCALE GENOMIC DNA]</scope>
    <source>
        <strain evidence="3">HyVt-577</strain>
    </source>
</reference>
<evidence type="ECO:0000313" key="3">
    <source>
        <dbReference type="EMBL" id="HGY54721.1"/>
    </source>
</evidence>
<dbReference type="Proteomes" id="UP000885779">
    <property type="component" value="Unassembled WGS sequence"/>
</dbReference>
<organism evidence="3">
    <name type="scientific">Caldithrix abyssi</name>
    <dbReference type="NCBI Taxonomy" id="187145"/>
    <lineage>
        <taxon>Bacteria</taxon>
        <taxon>Pseudomonadati</taxon>
        <taxon>Calditrichota</taxon>
        <taxon>Calditrichia</taxon>
        <taxon>Calditrichales</taxon>
        <taxon>Calditrichaceae</taxon>
        <taxon>Caldithrix</taxon>
    </lineage>
</organism>
<dbReference type="InterPro" id="IPR003961">
    <property type="entry name" value="FN3_dom"/>
</dbReference>
<proteinExistence type="predicted"/>
<feature type="chain" id="PRO_5030998438" description="Fibronectin type-III domain-containing protein" evidence="1">
    <location>
        <begin position="23"/>
        <end position="420"/>
    </location>
</feature>
<dbReference type="InterPro" id="IPR036116">
    <property type="entry name" value="FN3_sf"/>
</dbReference>
<sequence length="420" mass="46606">MWNNKYLVQLILIFSTLSFTLAQTQKWTLEWDPNPESDMLRYEVYRGTSPSPTGKLADVDHPTTTYEDNDIEKGVLYYYRLKAVNTAYQASEFSDQISAAIPKITNFPSSVQLDAGSELTFNLDDYVDDPDHADDLLTWQASGNTDLQVQINQSTRVLTITAPTGWDGSEIIDLSATDPDGFFDTFSMQVHAGNVISTSPPEIVSLNQIEFAEDGTRQIDLNDHVNDNDTPKSNLFWYTGSSAKVQVVINHNTNIAVFTAEENWNGTEKIWFFVKDPEENKDSVEVTVVVTAVNDAPVFSALPSINLSSTTSATLNLSKYVTDVDHDVSLMTWAYSGNQNVNVDISPQGIASFSVDQSWQGNEKFDLFVQDPAGAQDTAGITIYRQNQAEAPVISGLDDVTLLEDTELQIELNDYVSDPN</sequence>
<name>A0A7V4WUV6_CALAY</name>
<dbReference type="Pfam" id="PF17963">
    <property type="entry name" value="Big_9"/>
    <property type="match status" value="2"/>
</dbReference>
<protein>
    <recommendedName>
        <fullName evidence="2">Fibronectin type-III domain-containing protein</fullName>
    </recommendedName>
</protein>
<keyword evidence="1" id="KW-0732">Signal</keyword>
<dbReference type="SUPFAM" id="SSF49265">
    <property type="entry name" value="Fibronectin type III"/>
    <property type="match status" value="1"/>
</dbReference>
<feature type="non-terminal residue" evidence="3">
    <location>
        <position position="420"/>
    </location>
</feature>
<feature type="signal peptide" evidence="1">
    <location>
        <begin position="1"/>
        <end position="22"/>
    </location>
</feature>
<comment type="caution">
    <text evidence="3">The sequence shown here is derived from an EMBL/GenBank/DDBJ whole genome shotgun (WGS) entry which is preliminary data.</text>
</comment>
<evidence type="ECO:0000259" key="2">
    <source>
        <dbReference type="PROSITE" id="PS50853"/>
    </source>
</evidence>
<dbReference type="AlphaFoldDB" id="A0A7V4WUV6"/>
<dbReference type="EMBL" id="DRQG01000029">
    <property type="protein sequence ID" value="HGY54721.1"/>
    <property type="molecule type" value="Genomic_DNA"/>
</dbReference>
<feature type="domain" description="Fibronectin type-III" evidence="2">
    <location>
        <begin position="13"/>
        <end position="104"/>
    </location>
</feature>
<accession>A0A7V4WUV6</accession>
<evidence type="ECO:0000256" key="1">
    <source>
        <dbReference type="SAM" id="SignalP"/>
    </source>
</evidence>
<dbReference type="PROSITE" id="PS50853">
    <property type="entry name" value="FN3"/>
    <property type="match status" value="1"/>
</dbReference>
<dbReference type="InterPro" id="IPR013783">
    <property type="entry name" value="Ig-like_fold"/>
</dbReference>
<dbReference type="Gene3D" id="2.60.40.10">
    <property type="entry name" value="Immunoglobulins"/>
    <property type="match status" value="2"/>
</dbReference>
<gene>
    <name evidence="3" type="ORF">ENK44_03375</name>
</gene>
<dbReference type="CDD" id="cd00063">
    <property type="entry name" value="FN3"/>
    <property type="match status" value="1"/>
</dbReference>